<keyword evidence="2" id="KW-0732">Signal</keyword>
<feature type="compositionally biased region" description="Polar residues" evidence="1">
    <location>
        <begin position="71"/>
        <end position="80"/>
    </location>
</feature>
<feature type="region of interest" description="Disordered" evidence="1">
    <location>
        <begin position="30"/>
        <end position="99"/>
    </location>
</feature>
<sequence>MRQISKLVGAGAIVMLSSAMAIAAPCATGSTADGKAAMNDKSSKVDPAATGNVSPGAKAESPGTVGAMNNVGANTATSASDVAKQQDGKPTAADAAKGC</sequence>
<dbReference type="AlphaFoldDB" id="A0A679ILJ9"/>
<evidence type="ECO:0008006" key="7">
    <source>
        <dbReference type="Google" id="ProtNLM"/>
    </source>
</evidence>
<feature type="signal peptide" evidence="2">
    <location>
        <begin position="1"/>
        <end position="23"/>
    </location>
</feature>
<feature type="chain" id="PRO_5044628350" description="Exopolysaccharide production protein YjbE" evidence="2">
    <location>
        <begin position="24"/>
        <end position="99"/>
    </location>
</feature>
<reference evidence="3" key="2">
    <citation type="submission" date="2019-12" db="EMBL/GenBank/DDBJ databases">
        <authorList>
            <person name="Cremers G."/>
        </authorList>
    </citation>
    <scope>NUCLEOTIDE SEQUENCE</scope>
    <source>
        <strain evidence="3">Mbul1</strain>
        <strain evidence="4">Mbul2</strain>
    </source>
</reference>
<dbReference type="EMBL" id="LR743504">
    <property type="protein sequence ID" value="CAA2099504.1"/>
    <property type="molecule type" value="Genomic_DNA"/>
</dbReference>
<proteinExistence type="predicted"/>
<evidence type="ECO:0000256" key="2">
    <source>
        <dbReference type="SAM" id="SignalP"/>
    </source>
</evidence>
<reference evidence="5" key="3">
    <citation type="submission" date="2021-08" db="EMBL/GenBank/DDBJ databases">
        <authorList>
            <person name="Tani A."/>
            <person name="Ola A."/>
            <person name="Ogura Y."/>
            <person name="Katsura K."/>
            <person name="Hayashi T."/>
        </authorList>
    </citation>
    <scope>NUCLEOTIDE SEQUENCE</scope>
    <source>
        <strain evidence="5">DSM 21893</strain>
    </source>
</reference>
<dbReference type="RefSeq" id="WP_056149850.1">
    <property type="nucleotide sequence ID" value="NZ_BPQF01000024.1"/>
</dbReference>
<organism evidence="3">
    <name type="scientific">Methylobacterium bullatum</name>
    <dbReference type="NCBI Taxonomy" id="570505"/>
    <lineage>
        <taxon>Bacteria</taxon>
        <taxon>Pseudomonadati</taxon>
        <taxon>Pseudomonadota</taxon>
        <taxon>Alphaproteobacteria</taxon>
        <taxon>Hyphomicrobiales</taxon>
        <taxon>Methylobacteriaceae</taxon>
        <taxon>Methylobacterium</taxon>
    </lineage>
</organism>
<protein>
    <recommendedName>
        <fullName evidence="7">Exopolysaccharide production protein YjbE</fullName>
    </recommendedName>
</protein>
<evidence type="ECO:0000313" key="3">
    <source>
        <dbReference type="EMBL" id="CAA2099504.1"/>
    </source>
</evidence>
<evidence type="ECO:0000313" key="6">
    <source>
        <dbReference type="Proteomes" id="UP001055307"/>
    </source>
</evidence>
<gene>
    <name evidence="4" type="ORF">MBLL_02789</name>
    <name evidence="3" type="ORF">MBUL_00186</name>
    <name evidence="5" type="ORF">OICFNHDK_3956</name>
</gene>
<dbReference type="EMBL" id="BPQF01000024">
    <property type="protein sequence ID" value="GJD41473.1"/>
    <property type="molecule type" value="Genomic_DNA"/>
</dbReference>
<name>A0A679ILJ9_9HYPH</name>
<evidence type="ECO:0000313" key="4">
    <source>
        <dbReference type="EMBL" id="CAA2143366.1"/>
    </source>
</evidence>
<keyword evidence="6" id="KW-1185">Reference proteome</keyword>
<reference evidence="5" key="1">
    <citation type="journal article" date="2016" name="Front. Microbiol.">
        <title>Genome Sequence of the Piezophilic, Mesophilic Sulfate-Reducing Bacterium Desulfovibrio indicus J2T.</title>
        <authorList>
            <person name="Cao J."/>
            <person name="Maignien L."/>
            <person name="Shao Z."/>
            <person name="Alain K."/>
            <person name="Jebbar M."/>
        </authorList>
    </citation>
    <scope>NUCLEOTIDE SEQUENCE</scope>
    <source>
        <strain evidence="5">DSM 21893</strain>
    </source>
</reference>
<accession>A0A679ILJ9</accession>
<evidence type="ECO:0000313" key="5">
    <source>
        <dbReference type="EMBL" id="GJD41473.1"/>
    </source>
</evidence>
<dbReference type="Proteomes" id="UP001055307">
    <property type="component" value="Unassembled WGS sequence"/>
</dbReference>
<dbReference type="EMBL" id="LR743511">
    <property type="protein sequence ID" value="CAA2143366.1"/>
    <property type="molecule type" value="Genomic_DNA"/>
</dbReference>
<evidence type="ECO:0000256" key="1">
    <source>
        <dbReference type="SAM" id="MobiDB-lite"/>
    </source>
</evidence>